<feature type="compositionally biased region" description="Acidic residues" evidence="1">
    <location>
        <begin position="18"/>
        <end position="30"/>
    </location>
</feature>
<accession>A0AAV1I5U3</accession>
<dbReference type="PANTHER" id="PTHR22684:SF0">
    <property type="entry name" value="RIBOSOME QUALITY CONTROL COMPLEX SUBUNIT TCF25"/>
    <property type="match status" value="1"/>
</dbReference>
<dbReference type="AlphaFoldDB" id="A0AAV1I5U3"/>
<dbReference type="InterPro" id="IPR006994">
    <property type="entry name" value="TCF25/Rqc1"/>
</dbReference>
<keyword evidence="3" id="KW-1185">Reference proteome</keyword>
<feature type="compositionally biased region" description="Basic and acidic residues" evidence="1">
    <location>
        <begin position="690"/>
        <end position="702"/>
    </location>
</feature>
<dbReference type="GO" id="GO:1990112">
    <property type="term" value="C:RQC complex"/>
    <property type="evidence" value="ECO:0007669"/>
    <property type="project" value="TreeGrafter"/>
</dbReference>
<feature type="region of interest" description="Disordered" evidence="1">
    <location>
        <begin position="1"/>
        <end position="110"/>
    </location>
</feature>
<dbReference type="Proteomes" id="UP001314263">
    <property type="component" value="Unassembled WGS sequence"/>
</dbReference>
<protein>
    <recommendedName>
        <fullName evidence="4">Transcription factor 25</fullName>
    </recommendedName>
</protein>
<feature type="region of interest" description="Disordered" evidence="1">
    <location>
        <begin position="663"/>
        <end position="702"/>
    </location>
</feature>
<comment type="caution">
    <text evidence="2">The sequence shown here is derived from an EMBL/GenBank/DDBJ whole genome shotgun (WGS) entry which is preliminary data.</text>
</comment>
<evidence type="ECO:0000313" key="3">
    <source>
        <dbReference type="Proteomes" id="UP001314263"/>
    </source>
</evidence>
<evidence type="ECO:0000313" key="2">
    <source>
        <dbReference type="EMBL" id="CAK0782326.1"/>
    </source>
</evidence>
<proteinExistence type="predicted"/>
<evidence type="ECO:0008006" key="4">
    <source>
        <dbReference type="Google" id="ProtNLM"/>
    </source>
</evidence>
<dbReference type="Pfam" id="PF04910">
    <property type="entry name" value="Tcf25"/>
    <property type="match status" value="1"/>
</dbReference>
<dbReference type="PANTHER" id="PTHR22684">
    <property type="entry name" value="NULP1-RELATED"/>
    <property type="match status" value="1"/>
</dbReference>
<dbReference type="EMBL" id="CAUYUE010000007">
    <property type="protein sequence ID" value="CAK0782326.1"/>
    <property type="molecule type" value="Genomic_DNA"/>
</dbReference>
<reference evidence="2 3" key="1">
    <citation type="submission" date="2023-10" db="EMBL/GenBank/DDBJ databases">
        <authorList>
            <person name="Maclean D."/>
            <person name="Macfadyen A."/>
        </authorList>
    </citation>
    <scope>NUCLEOTIDE SEQUENCE [LARGE SCALE GENOMIC DNA]</scope>
</reference>
<evidence type="ECO:0000256" key="1">
    <source>
        <dbReference type="SAM" id="MobiDB-lite"/>
    </source>
</evidence>
<organism evidence="2 3">
    <name type="scientific">Coccomyxa viridis</name>
    <dbReference type="NCBI Taxonomy" id="1274662"/>
    <lineage>
        <taxon>Eukaryota</taxon>
        <taxon>Viridiplantae</taxon>
        <taxon>Chlorophyta</taxon>
        <taxon>core chlorophytes</taxon>
        <taxon>Trebouxiophyceae</taxon>
        <taxon>Trebouxiophyceae incertae sedis</taxon>
        <taxon>Coccomyxaceae</taxon>
        <taxon>Coccomyxa</taxon>
    </lineage>
</organism>
<gene>
    <name evidence="2" type="ORF">CVIRNUC_005633</name>
</gene>
<name>A0AAV1I5U3_9CHLO</name>
<sequence>MAARHLQKLRAPQLAEPEAAEDADASEEETQSSSKAPFNPFDLLSDEQTHATVEDSDEAAEDVSVRADPPKTAPSRQTQASKQKRKKKKGKADLSDKSSQAEPAKGEEDLDQLLTELNIKLEERPNQAQQPASAEQPLLFVNMSALKGDEEMRRMFGRDIVQLRNQEDQAADLGRIGNRQVRRAVARRGLHRRQPLKSGRLITPRVTWPPFDAGLSMEVCGTSPDGAQSFRYVHSTAYRGVQALFEQCQASMDPNSIAQLLAHHPYHIDALLAMFELYRATGQHEQADELLERCLYALEMALHPYCVLGDASCRIPYESEKNRPLFTALFKHMQGLSRKGLHATAFELAKLLLLLDPDDPSGALFCIDYFALRSQNLRWLQRLGSPDAAGGSPIDSLGGGGTFLASTLPNLAMSVPLAELRLRQQRKERADAAALRARASSGSSSAAAVAEQLLGSEEQECINALAQSVLLHPYAVQQLMSRLQEKGVGTDGVWCSILQRPLFSRAAGETSATLAHLSAIFVERHHLVWKAADAQDWLKSACKLATEGHLASSAADFACAREQAYPSTEENAFRHLRTADFSDSVAALPAEELQAAVLGGGRGAPAGLQPGDAWEEVLNQLPQEAAAELRNAGHAQLDEAQLQRMGPFRALLESLLPWVNAGQAPEYDGEGDEHVPQHANGTEQGAEPGQDDHPELHEPHLP</sequence>